<keyword evidence="1" id="KW-0812">Transmembrane</keyword>
<evidence type="ECO:0000313" key="2">
    <source>
        <dbReference type="EMBL" id="GBF34146.1"/>
    </source>
</evidence>
<evidence type="ECO:0000256" key="1">
    <source>
        <dbReference type="SAM" id="Phobius"/>
    </source>
</evidence>
<name>A0A2L2XIT3_9FIRM</name>
<proteinExistence type="predicted"/>
<dbReference type="RefSeq" id="WP_104372440.1">
    <property type="nucleotide sequence ID" value="NZ_BFAV01000127.1"/>
</dbReference>
<feature type="transmembrane region" description="Helical" evidence="1">
    <location>
        <begin position="41"/>
        <end position="60"/>
    </location>
</feature>
<keyword evidence="1" id="KW-1133">Transmembrane helix</keyword>
<organism evidence="2 3">
    <name type="scientific">Desulfocucumis palustris</name>
    <dbReference type="NCBI Taxonomy" id="1898651"/>
    <lineage>
        <taxon>Bacteria</taxon>
        <taxon>Bacillati</taxon>
        <taxon>Bacillota</taxon>
        <taxon>Clostridia</taxon>
        <taxon>Eubacteriales</taxon>
        <taxon>Desulfocucumaceae</taxon>
        <taxon>Desulfocucumis</taxon>
    </lineage>
</organism>
<keyword evidence="1" id="KW-0472">Membrane</keyword>
<comment type="caution">
    <text evidence="2">The sequence shown here is derived from an EMBL/GenBank/DDBJ whole genome shotgun (WGS) entry which is preliminary data.</text>
</comment>
<accession>A0A2L2XIT3</accession>
<dbReference type="Proteomes" id="UP000239549">
    <property type="component" value="Unassembled WGS sequence"/>
</dbReference>
<dbReference type="EMBL" id="BFAV01000127">
    <property type="protein sequence ID" value="GBF34146.1"/>
    <property type="molecule type" value="Genomic_DNA"/>
</dbReference>
<gene>
    <name evidence="2" type="ORF">DCCM_3258</name>
</gene>
<protein>
    <submittedName>
        <fullName evidence="2">Uncharacterized protein</fullName>
    </submittedName>
</protein>
<sequence>MFSLINNLLNLGLYLLVGIPVAIFLVYILSSIGSNFFGGPLWIWFIGNSVIAFFAINESYNKAKLKQKNGTD</sequence>
<reference evidence="3" key="1">
    <citation type="submission" date="2018-02" db="EMBL/GenBank/DDBJ databases">
        <title>Genome sequence of Desulfocucumis palustris strain NAW-5.</title>
        <authorList>
            <person name="Watanabe M."/>
            <person name="Kojima H."/>
            <person name="Fukui M."/>
        </authorList>
    </citation>
    <scope>NUCLEOTIDE SEQUENCE [LARGE SCALE GENOMIC DNA]</scope>
    <source>
        <strain evidence="3">NAW-5</strain>
    </source>
</reference>
<keyword evidence="3" id="KW-1185">Reference proteome</keyword>
<evidence type="ECO:0000313" key="3">
    <source>
        <dbReference type="Proteomes" id="UP000239549"/>
    </source>
</evidence>
<feature type="transmembrane region" description="Helical" evidence="1">
    <location>
        <begin position="12"/>
        <end position="29"/>
    </location>
</feature>
<dbReference type="AlphaFoldDB" id="A0A2L2XIT3"/>